<dbReference type="GO" id="GO:0004842">
    <property type="term" value="F:ubiquitin-protein transferase activity"/>
    <property type="evidence" value="ECO:0007669"/>
    <property type="project" value="TreeGrafter"/>
</dbReference>
<dbReference type="GO" id="GO:0016020">
    <property type="term" value="C:membrane"/>
    <property type="evidence" value="ECO:0007669"/>
    <property type="project" value="UniProtKB-SubCell"/>
</dbReference>
<evidence type="ECO:0000256" key="1">
    <source>
        <dbReference type="ARBA" id="ARBA00004141"/>
    </source>
</evidence>
<dbReference type="SUPFAM" id="SSF57850">
    <property type="entry name" value="RING/U-box"/>
    <property type="match status" value="1"/>
</dbReference>
<dbReference type="AlphaFoldDB" id="A0A9J6D1P0"/>
<reference evidence="11" key="1">
    <citation type="journal article" date="2020" name="Cell">
        <title>Large-Scale Comparative Analyses of Tick Genomes Elucidate Their Genetic Diversity and Vector Capacities.</title>
        <authorList>
            <consortium name="Tick Genome and Microbiome Consortium (TIGMIC)"/>
            <person name="Jia N."/>
            <person name="Wang J."/>
            <person name="Shi W."/>
            <person name="Du L."/>
            <person name="Sun Y."/>
            <person name="Zhan W."/>
            <person name="Jiang J.F."/>
            <person name="Wang Q."/>
            <person name="Zhang B."/>
            <person name="Ji P."/>
            <person name="Bell-Sakyi L."/>
            <person name="Cui X.M."/>
            <person name="Yuan T.T."/>
            <person name="Jiang B.G."/>
            <person name="Yang W.F."/>
            <person name="Lam T.T."/>
            <person name="Chang Q.C."/>
            <person name="Ding S.J."/>
            <person name="Wang X.J."/>
            <person name="Zhu J.G."/>
            <person name="Ruan X.D."/>
            <person name="Zhao L."/>
            <person name="Wei J.T."/>
            <person name="Ye R.Z."/>
            <person name="Que T.C."/>
            <person name="Du C.H."/>
            <person name="Zhou Y.H."/>
            <person name="Cheng J.X."/>
            <person name="Dai P.F."/>
            <person name="Guo W.B."/>
            <person name="Han X.H."/>
            <person name="Huang E.J."/>
            <person name="Li L.F."/>
            <person name="Wei W."/>
            <person name="Gao Y.C."/>
            <person name="Liu J.Z."/>
            <person name="Shao H.Z."/>
            <person name="Wang X."/>
            <person name="Wang C.C."/>
            <person name="Yang T.C."/>
            <person name="Huo Q.B."/>
            <person name="Li W."/>
            <person name="Chen H.Y."/>
            <person name="Chen S.E."/>
            <person name="Zhou L.G."/>
            <person name="Ni X.B."/>
            <person name="Tian J.H."/>
            <person name="Sheng Y."/>
            <person name="Liu T."/>
            <person name="Pan Y.S."/>
            <person name="Xia L.Y."/>
            <person name="Li J."/>
            <person name="Zhao F."/>
            <person name="Cao W.C."/>
        </authorList>
    </citation>
    <scope>NUCLEOTIDE SEQUENCE</scope>
    <source>
        <strain evidence="11">Rmic-2018</strain>
    </source>
</reference>
<keyword evidence="2" id="KW-0808">Transferase</keyword>
<accession>A0A9J6D1P0</accession>
<dbReference type="PANTHER" id="PTHR46065:SF3">
    <property type="entry name" value="FI20425P1"/>
    <property type="match status" value="1"/>
</dbReference>
<dbReference type="EMBL" id="JABSTU010002415">
    <property type="protein sequence ID" value="KAH7977197.1"/>
    <property type="molecule type" value="Genomic_DNA"/>
</dbReference>
<evidence type="ECO:0000256" key="4">
    <source>
        <dbReference type="ARBA" id="ARBA00022723"/>
    </source>
</evidence>
<evidence type="ECO:0000256" key="2">
    <source>
        <dbReference type="ARBA" id="ARBA00022679"/>
    </source>
</evidence>
<dbReference type="Gene3D" id="3.30.40.10">
    <property type="entry name" value="Zinc/RING finger domain, C3HC4 (zinc finger)"/>
    <property type="match status" value="1"/>
</dbReference>
<evidence type="ECO:0000256" key="9">
    <source>
        <dbReference type="ARBA" id="ARBA00023136"/>
    </source>
</evidence>
<protein>
    <recommendedName>
        <fullName evidence="10">RING-CH-type domain-containing protein</fullName>
    </recommendedName>
</protein>
<evidence type="ECO:0000259" key="10">
    <source>
        <dbReference type="PROSITE" id="PS51292"/>
    </source>
</evidence>
<dbReference type="VEuPathDB" id="VectorBase:LOC119161707"/>
<feature type="domain" description="RING-CH-type" evidence="10">
    <location>
        <begin position="24"/>
        <end position="84"/>
    </location>
</feature>
<evidence type="ECO:0000313" key="11">
    <source>
        <dbReference type="EMBL" id="KAH7977197.1"/>
    </source>
</evidence>
<gene>
    <name evidence="11" type="ORF">HPB51_026952</name>
</gene>
<evidence type="ECO:0000256" key="6">
    <source>
        <dbReference type="ARBA" id="ARBA00022786"/>
    </source>
</evidence>
<dbReference type="PROSITE" id="PS51292">
    <property type="entry name" value="ZF_RING_CH"/>
    <property type="match status" value="1"/>
</dbReference>
<comment type="caution">
    <text evidence="11">The sequence shown here is derived from an EMBL/GenBank/DDBJ whole genome shotgun (WGS) entry which is preliminary data.</text>
</comment>
<evidence type="ECO:0000256" key="8">
    <source>
        <dbReference type="ARBA" id="ARBA00022989"/>
    </source>
</evidence>
<reference evidence="11" key="2">
    <citation type="submission" date="2021-09" db="EMBL/GenBank/DDBJ databases">
        <authorList>
            <person name="Jia N."/>
            <person name="Wang J."/>
            <person name="Shi W."/>
            <person name="Du L."/>
            <person name="Sun Y."/>
            <person name="Zhan W."/>
            <person name="Jiang J."/>
            <person name="Wang Q."/>
            <person name="Zhang B."/>
            <person name="Ji P."/>
            <person name="Sakyi L.B."/>
            <person name="Cui X."/>
            <person name="Yuan T."/>
            <person name="Jiang B."/>
            <person name="Yang W."/>
            <person name="Lam T.T.-Y."/>
            <person name="Chang Q."/>
            <person name="Ding S."/>
            <person name="Wang X."/>
            <person name="Zhu J."/>
            <person name="Ruan X."/>
            <person name="Zhao L."/>
            <person name="Wei J."/>
            <person name="Que T."/>
            <person name="Du C."/>
            <person name="Cheng J."/>
            <person name="Dai P."/>
            <person name="Han X."/>
            <person name="Huang E."/>
            <person name="Gao Y."/>
            <person name="Liu J."/>
            <person name="Shao H."/>
            <person name="Ye R."/>
            <person name="Li L."/>
            <person name="Wei W."/>
            <person name="Wang X."/>
            <person name="Wang C."/>
            <person name="Huo Q."/>
            <person name="Li W."/>
            <person name="Guo W."/>
            <person name="Chen H."/>
            <person name="Chen S."/>
            <person name="Zhou L."/>
            <person name="Zhou L."/>
            <person name="Ni X."/>
            <person name="Tian J."/>
            <person name="Zhou Y."/>
            <person name="Sheng Y."/>
            <person name="Liu T."/>
            <person name="Pan Y."/>
            <person name="Xia L."/>
            <person name="Li J."/>
            <person name="Zhao F."/>
            <person name="Cao W."/>
        </authorList>
    </citation>
    <scope>NUCLEOTIDE SEQUENCE</scope>
    <source>
        <strain evidence="11">Rmic-2018</strain>
        <tissue evidence="11">Larvae</tissue>
    </source>
</reference>
<keyword evidence="12" id="KW-1185">Reference proteome</keyword>
<keyword evidence="9" id="KW-0472">Membrane</keyword>
<keyword evidence="7" id="KW-0862">Zinc</keyword>
<name>A0A9J6D1P0_RHIMP</name>
<dbReference type="Proteomes" id="UP000821866">
    <property type="component" value="Unassembled WGS sequence"/>
</dbReference>
<keyword evidence="8" id="KW-1133">Transmembrane helix</keyword>
<comment type="subcellular location">
    <subcellularLocation>
        <location evidence="1">Membrane</location>
        <topology evidence="1">Multi-pass membrane protein</topology>
    </subcellularLocation>
</comment>
<evidence type="ECO:0000256" key="3">
    <source>
        <dbReference type="ARBA" id="ARBA00022692"/>
    </source>
</evidence>
<evidence type="ECO:0000256" key="7">
    <source>
        <dbReference type="ARBA" id="ARBA00022833"/>
    </source>
</evidence>
<keyword evidence="4" id="KW-0479">Metal-binding</keyword>
<keyword evidence="5" id="KW-0863">Zinc-finger</keyword>
<dbReference type="GO" id="GO:0016567">
    <property type="term" value="P:protein ubiquitination"/>
    <property type="evidence" value="ECO:0007669"/>
    <property type="project" value="TreeGrafter"/>
</dbReference>
<dbReference type="PANTHER" id="PTHR46065">
    <property type="entry name" value="E3 UBIQUITIN-PROTEIN LIGASE MARCH 2/3 FAMILY MEMBER"/>
    <property type="match status" value="1"/>
</dbReference>
<evidence type="ECO:0000313" key="12">
    <source>
        <dbReference type="Proteomes" id="UP000821866"/>
    </source>
</evidence>
<dbReference type="InterPro" id="IPR011016">
    <property type="entry name" value="Znf_RING-CH"/>
</dbReference>
<proteinExistence type="predicted"/>
<organism evidence="11 12">
    <name type="scientific">Rhipicephalus microplus</name>
    <name type="common">Cattle tick</name>
    <name type="synonym">Boophilus microplus</name>
    <dbReference type="NCBI Taxonomy" id="6941"/>
    <lineage>
        <taxon>Eukaryota</taxon>
        <taxon>Metazoa</taxon>
        <taxon>Ecdysozoa</taxon>
        <taxon>Arthropoda</taxon>
        <taxon>Chelicerata</taxon>
        <taxon>Arachnida</taxon>
        <taxon>Acari</taxon>
        <taxon>Parasitiformes</taxon>
        <taxon>Ixodida</taxon>
        <taxon>Ixodoidea</taxon>
        <taxon>Ixodidae</taxon>
        <taxon>Rhipicephalinae</taxon>
        <taxon>Rhipicephalus</taxon>
        <taxon>Boophilus</taxon>
    </lineage>
</organism>
<evidence type="ECO:0000256" key="5">
    <source>
        <dbReference type="ARBA" id="ARBA00022771"/>
    </source>
</evidence>
<keyword evidence="3" id="KW-0812">Transmembrane</keyword>
<dbReference type="GO" id="GO:0008270">
    <property type="term" value="F:zinc ion binding"/>
    <property type="evidence" value="ECO:0007669"/>
    <property type="project" value="UniProtKB-KW"/>
</dbReference>
<sequence>MRPFESNPTFSSSPPEYSAGCLNVTASSAAICCICHEGDQTDCLMSLCKCSSNMGLLHISCLEHSLNAQNVDHCEVFHHRFPTVAQAAGIRQLFYWALHADSVWVVLGDLFCFSVMAPLTAFSCF</sequence>
<keyword evidence="6" id="KW-0833">Ubl conjugation pathway</keyword>
<dbReference type="InterPro" id="IPR013083">
    <property type="entry name" value="Znf_RING/FYVE/PHD"/>
</dbReference>